<evidence type="ECO:0000313" key="5">
    <source>
        <dbReference type="EMBL" id="USQ98147.1"/>
    </source>
</evidence>
<dbReference type="InterPro" id="IPR002877">
    <property type="entry name" value="RNA_MeTrfase_FtsJ_dom"/>
</dbReference>
<dbReference type="PIRSF" id="PIRSF005578">
    <property type="entry name" value="TlyA"/>
    <property type="match status" value="1"/>
</dbReference>
<dbReference type="NCBIfam" id="TIGR00478">
    <property type="entry name" value="tly"/>
    <property type="match status" value="1"/>
</dbReference>
<dbReference type="InterPro" id="IPR002942">
    <property type="entry name" value="S4_RNA-bd"/>
</dbReference>
<dbReference type="Gene3D" id="3.10.290.10">
    <property type="entry name" value="RNA-binding S4 domain"/>
    <property type="match status" value="1"/>
</dbReference>
<evidence type="ECO:0000259" key="4">
    <source>
        <dbReference type="SMART" id="SM00363"/>
    </source>
</evidence>
<dbReference type="PANTHER" id="PTHR32319">
    <property type="entry name" value="BACTERIAL HEMOLYSIN-LIKE PROTEIN"/>
    <property type="match status" value="1"/>
</dbReference>
<dbReference type="PROSITE" id="PS50889">
    <property type="entry name" value="S4"/>
    <property type="match status" value="1"/>
</dbReference>
<dbReference type="Pfam" id="PF01728">
    <property type="entry name" value="FtsJ"/>
    <property type="match status" value="1"/>
</dbReference>
<dbReference type="InterPro" id="IPR004538">
    <property type="entry name" value="Hemolysin_A/TlyA"/>
</dbReference>
<accession>A0ABY4ZZA4</accession>
<evidence type="ECO:0000313" key="6">
    <source>
        <dbReference type="Proteomes" id="UP001057520"/>
    </source>
</evidence>
<keyword evidence="6" id="KW-1185">Reference proteome</keyword>
<keyword evidence="1 3" id="KW-0694">RNA-binding</keyword>
<dbReference type="Pfam" id="PF01479">
    <property type="entry name" value="S4"/>
    <property type="match status" value="1"/>
</dbReference>
<name>A0ABY4ZZA4_9CAUL</name>
<keyword evidence="5" id="KW-0489">Methyltransferase</keyword>
<dbReference type="CDD" id="cd00165">
    <property type="entry name" value="S4"/>
    <property type="match status" value="1"/>
</dbReference>
<dbReference type="GO" id="GO:0008168">
    <property type="term" value="F:methyltransferase activity"/>
    <property type="evidence" value="ECO:0007669"/>
    <property type="project" value="UniProtKB-KW"/>
</dbReference>
<dbReference type="Gene3D" id="3.40.50.150">
    <property type="entry name" value="Vaccinia Virus protein VP39"/>
    <property type="match status" value="1"/>
</dbReference>
<evidence type="ECO:0000256" key="1">
    <source>
        <dbReference type="ARBA" id="ARBA00022884"/>
    </source>
</evidence>
<reference evidence="5 6" key="1">
    <citation type="submission" date="2022-04" db="EMBL/GenBank/DDBJ databases">
        <title>Genome sequence of soybean root-associated Caulobacter segnis RL271.</title>
        <authorList>
            <person name="Longley R."/>
            <person name="Bonito G."/>
            <person name="Trigodet F."/>
            <person name="Crosson S."/>
            <person name="Fiebig A."/>
        </authorList>
    </citation>
    <scope>NUCLEOTIDE SEQUENCE [LARGE SCALE GENOMIC DNA]</scope>
    <source>
        <strain evidence="5 6">RL271</strain>
    </source>
</reference>
<dbReference type="CDD" id="cd02440">
    <property type="entry name" value="AdoMet_MTases"/>
    <property type="match status" value="1"/>
</dbReference>
<dbReference type="InterPro" id="IPR047048">
    <property type="entry name" value="TlyA"/>
</dbReference>
<gene>
    <name evidence="5" type="ORF">MZV50_11655</name>
</gene>
<dbReference type="SUPFAM" id="SSF53335">
    <property type="entry name" value="S-adenosyl-L-methionine-dependent methyltransferases"/>
    <property type="match status" value="1"/>
</dbReference>
<protein>
    <submittedName>
        <fullName evidence="5">TlyA family RNA methyltransferase</fullName>
    </submittedName>
</protein>
<dbReference type="EMBL" id="CP096040">
    <property type="protein sequence ID" value="USQ98147.1"/>
    <property type="molecule type" value="Genomic_DNA"/>
</dbReference>
<comment type="similarity">
    <text evidence="2">Belongs to the TlyA family.</text>
</comment>
<dbReference type="InterPro" id="IPR029063">
    <property type="entry name" value="SAM-dependent_MTases_sf"/>
</dbReference>
<dbReference type="Proteomes" id="UP001057520">
    <property type="component" value="Chromosome"/>
</dbReference>
<organism evidence="5 6">
    <name type="scientific">Caulobacter segnis</name>
    <dbReference type="NCBI Taxonomy" id="88688"/>
    <lineage>
        <taxon>Bacteria</taxon>
        <taxon>Pseudomonadati</taxon>
        <taxon>Pseudomonadota</taxon>
        <taxon>Alphaproteobacteria</taxon>
        <taxon>Caulobacterales</taxon>
        <taxon>Caulobacteraceae</taxon>
        <taxon>Caulobacter</taxon>
    </lineage>
</organism>
<dbReference type="PANTHER" id="PTHR32319:SF0">
    <property type="entry name" value="BACTERIAL HEMOLYSIN-LIKE PROTEIN"/>
    <property type="match status" value="1"/>
</dbReference>
<keyword evidence="5" id="KW-0808">Transferase</keyword>
<evidence type="ECO:0000256" key="2">
    <source>
        <dbReference type="ARBA" id="ARBA00029460"/>
    </source>
</evidence>
<evidence type="ECO:0000256" key="3">
    <source>
        <dbReference type="PROSITE-ProRule" id="PRU00182"/>
    </source>
</evidence>
<dbReference type="SMART" id="SM00363">
    <property type="entry name" value="S4"/>
    <property type="match status" value="1"/>
</dbReference>
<dbReference type="InterPro" id="IPR036986">
    <property type="entry name" value="S4_RNA-bd_sf"/>
</dbReference>
<dbReference type="GO" id="GO:0032259">
    <property type="term" value="P:methylation"/>
    <property type="evidence" value="ECO:0007669"/>
    <property type="project" value="UniProtKB-KW"/>
</dbReference>
<dbReference type="SUPFAM" id="SSF55174">
    <property type="entry name" value="Alpha-L RNA-binding motif"/>
    <property type="match status" value="1"/>
</dbReference>
<sequence length="250" mass="26218">MARKRIDQLLVERGVFDSRAKARAAVEAGCVSVAGKVVAKPAETVDEHAEIVARAAHPWVGRGALKLVHALDLWPIAVEGRVAIDVGASTGGFTEVMLSRGAAKVFAVDVGRDQLHAKLKADPRVVDLSGVDARALDGAVIPMAPDLIVSDVSFISLTKALPAALKLAGAEADLVALIKPQFEAGREHVGKGGLVKDPEVIARVEGEIVDFLEASGWSVKELAESPITGGEGQVERLVWAQKKSAVPHSS</sequence>
<feature type="domain" description="RNA-binding S4" evidence="4">
    <location>
        <begin position="4"/>
        <end position="65"/>
    </location>
</feature>
<proteinExistence type="inferred from homology"/>